<dbReference type="PRINTS" id="PR00974">
    <property type="entry name" value="RIBOSOMALS18"/>
</dbReference>
<feature type="compositionally biased region" description="Basic and acidic residues" evidence="10">
    <location>
        <begin position="122"/>
        <end position="138"/>
    </location>
</feature>
<dbReference type="GO" id="GO:0006412">
    <property type="term" value="P:translation"/>
    <property type="evidence" value="ECO:0007669"/>
    <property type="project" value="UniProtKB-UniRule"/>
</dbReference>
<dbReference type="GO" id="GO:0070181">
    <property type="term" value="F:small ribosomal subunit rRNA binding"/>
    <property type="evidence" value="ECO:0007669"/>
    <property type="project" value="TreeGrafter"/>
</dbReference>
<dbReference type="PANTHER" id="PTHR13479:SF40">
    <property type="entry name" value="SMALL RIBOSOMAL SUBUNIT PROTEIN BS18M"/>
    <property type="match status" value="1"/>
</dbReference>
<dbReference type="HAMAP" id="MF_00270">
    <property type="entry name" value="Ribosomal_bS18"/>
    <property type="match status" value="1"/>
</dbReference>
<dbReference type="RefSeq" id="YP_009946742.1">
    <property type="nucleotide sequence ID" value="NC_051523.1"/>
</dbReference>
<sequence length="169" mass="20431">MDKSKQPFVKSTRPFVKSTRPFRKYKRRFRKYKRRFRKSKRSFRKPSPPIKSGERIDYKNIDLLVRFISEQGKILPRRVTKLTLNQQRKITIAIKRARIVALLPFIFNEQQTKMREAMALRKRKKEEALRKRKKEEALRKRKSKKTFSKEKESPSKKKANPRTTGPQKK</sequence>
<dbReference type="GO" id="GO:0005763">
    <property type="term" value="C:mitochondrial small ribosomal subunit"/>
    <property type="evidence" value="ECO:0007669"/>
    <property type="project" value="TreeGrafter"/>
</dbReference>
<feature type="region of interest" description="Disordered" evidence="10">
    <location>
        <begin position="122"/>
        <end position="169"/>
    </location>
</feature>
<dbReference type="PANTHER" id="PTHR13479">
    <property type="entry name" value="30S RIBOSOMAL PROTEIN S18"/>
    <property type="match status" value="1"/>
</dbReference>
<evidence type="ECO:0000256" key="8">
    <source>
        <dbReference type="HAMAP-Rule" id="MF_00270"/>
    </source>
</evidence>
<reference evidence="11" key="1">
    <citation type="submission" date="2020-08" db="EMBL/GenBank/DDBJ databases">
        <authorList>
            <person name="Chen S."/>
        </authorList>
    </citation>
    <scope>NUCLEOTIDE SEQUENCE</scope>
</reference>
<dbReference type="PROSITE" id="PS00057">
    <property type="entry name" value="RIBOSOMAL_S18"/>
    <property type="match status" value="1"/>
</dbReference>
<evidence type="ECO:0000256" key="7">
    <source>
        <dbReference type="ARBA" id="ARBA00035266"/>
    </source>
</evidence>
<dbReference type="GO" id="GO:0009507">
    <property type="term" value="C:chloroplast"/>
    <property type="evidence" value="ECO:0007669"/>
    <property type="project" value="UniProtKB-SubCell"/>
</dbReference>
<evidence type="ECO:0000256" key="3">
    <source>
        <dbReference type="ARBA" id="ARBA00022730"/>
    </source>
</evidence>
<evidence type="ECO:0000256" key="1">
    <source>
        <dbReference type="ARBA" id="ARBA00005589"/>
    </source>
</evidence>
<keyword evidence="6 8" id="KW-0687">Ribonucleoprotein</keyword>
<dbReference type="GeneID" id="60238766"/>
<dbReference type="GO" id="GO:0003735">
    <property type="term" value="F:structural constituent of ribosome"/>
    <property type="evidence" value="ECO:0007669"/>
    <property type="project" value="InterPro"/>
</dbReference>
<name>A0A866VZZ1_9LAMI</name>
<dbReference type="InterPro" id="IPR001648">
    <property type="entry name" value="Ribosomal_bS18"/>
</dbReference>
<keyword evidence="3 8" id="KW-0699">rRNA-binding</keyword>
<dbReference type="Gene3D" id="4.10.640.10">
    <property type="entry name" value="Ribosomal protein S18"/>
    <property type="match status" value="1"/>
</dbReference>
<comment type="subunit">
    <text evidence="2 8">Part of the 30S ribosomal subunit.</text>
</comment>
<protein>
    <recommendedName>
        <fullName evidence="7 8">Small ribosomal subunit protein bS18c</fullName>
    </recommendedName>
</protein>
<keyword evidence="5 8" id="KW-0689">Ribosomal protein</keyword>
<evidence type="ECO:0000256" key="5">
    <source>
        <dbReference type="ARBA" id="ARBA00022980"/>
    </source>
</evidence>
<organism evidence="11">
    <name type="scientific">Incarvillea sinensis</name>
    <dbReference type="NCBI Taxonomy" id="291312"/>
    <lineage>
        <taxon>Eukaryota</taxon>
        <taxon>Viridiplantae</taxon>
        <taxon>Streptophyta</taxon>
        <taxon>Embryophyta</taxon>
        <taxon>Tracheophyta</taxon>
        <taxon>Spermatophyta</taxon>
        <taxon>Magnoliopsida</taxon>
        <taxon>eudicotyledons</taxon>
        <taxon>Gunneridae</taxon>
        <taxon>Pentapetalae</taxon>
        <taxon>asterids</taxon>
        <taxon>lamiids</taxon>
        <taxon>Lamiales</taxon>
        <taxon>Bignoniaceae</taxon>
        <taxon>Tecomeae</taxon>
        <taxon>Incarvillea</taxon>
    </lineage>
</organism>
<dbReference type="Pfam" id="PF01084">
    <property type="entry name" value="Ribosomal_S18"/>
    <property type="match status" value="1"/>
</dbReference>
<dbReference type="EMBL" id="MT937254">
    <property type="protein sequence ID" value="QOE76734.1"/>
    <property type="molecule type" value="Genomic_DNA"/>
</dbReference>
<keyword evidence="11" id="KW-0150">Chloroplast</keyword>
<evidence type="ECO:0000256" key="2">
    <source>
        <dbReference type="ARBA" id="ARBA00011458"/>
    </source>
</evidence>
<keyword evidence="4 8" id="KW-0694">RNA-binding</keyword>
<dbReference type="InterPro" id="IPR036870">
    <property type="entry name" value="Ribosomal_bS18_sf"/>
</dbReference>
<accession>A0A866VZZ1</accession>
<dbReference type="NCBIfam" id="TIGR00165">
    <property type="entry name" value="S18"/>
    <property type="match status" value="1"/>
</dbReference>
<evidence type="ECO:0000256" key="4">
    <source>
        <dbReference type="ARBA" id="ARBA00022884"/>
    </source>
</evidence>
<evidence type="ECO:0000256" key="9">
    <source>
        <dbReference type="RuleBase" id="RU003910"/>
    </source>
</evidence>
<evidence type="ECO:0000256" key="10">
    <source>
        <dbReference type="SAM" id="MobiDB-lite"/>
    </source>
</evidence>
<gene>
    <name evidence="8 11" type="primary">rps18</name>
</gene>
<dbReference type="InterPro" id="IPR018275">
    <property type="entry name" value="Ribosomal_bS18_CS"/>
</dbReference>
<dbReference type="FunFam" id="4.10.640.10:FF:000002">
    <property type="entry name" value="30S ribosomal protein S18, chloroplastic"/>
    <property type="match status" value="1"/>
</dbReference>
<comment type="subcellular location">
    <subcellularLocation>
        <location evidence="8">Plastid</location>
        <location evidence="8">Chloroplast</location>
    </subcellularLocation>
</comment>
<dbReference type="AlphaFoldDB" id="A0A866VZZ1"/>
<keyword evidence="11" id="KW-0934">Plastid</keyword>
<evidence type="ECO:0000313" key="11">
    <source>
        <dbReference type="EMBL" id="QOE76734.1"/>
    </source>
</evidence>
<evidence type="ECO:0000256" key="6">
    <source>
        <dbReference type="ARBA" id="ARBA00023274"/>
    </source>
</evidence>
<proteinExistence type="inferred from homology"/>
<geneLocation type="chloroplast" evidence="11"/>
<dbReference type="SUPFAM" id="SSF46911">
    <property type="entry name" value="Ribosomal protein S18"/>
    <property type="match status" value="1"/>
</dbReference>
<comment type="similarity">
    <text evidence="1 8 9">Belongs to the bacterial ribosomal protein bS18 family.</text>
</comment>